<keyword evidence="2" id="KW-1185">Reference proteome</keyword>
<dbReference type="AlphaFoldDB" id="A0A7W6CRH4"/>
<sequence length="65" mass="7361">MSTIESVSDRESLKRRIEMRAYDIWLHEGCQHGHDLGHWLKAESELAAAAAPENTEGQSPSRDKK</sequence>
<comment type="caution">
    <text evidence="1">The sequence shown here is derived from an EMBL/GenBank/DDBJ whole genome shotgun (WGS) entry which is preliminary data.</text>
</comment>
<reference evidence="1 2" key="1">
    <citation type="submission" date="2020-08" db="EMBL/GenBank/DDBJ databases">
        <title>Genomic Encyclopedia of Type Strains, Phase IV (KMG-IV): sequencing the most valuable type-strain genomes for metagenomic binning, comparative biology and taxonomic classification.</title>
        <authorList>
            <person name="Goeker M."/>
        </authorList>
    </citation>
    <scope>NUCLEOTIDE SEQUENCE [LARGE SCALE GENOMIC DNA]</scope>
    <source>
        <strain evidence="1 2">DSM 26575</strain>
    </source>
</reference>
<evidence type="ECO:0000313" key="1">
    <source>
        <dbReference type="EMBL" id="MBB3965867.1"/>
    </source>
</evidence>
<dbReference type="RefSeq" id="WP_183901388.1">
    <property type="nucleotide sequence ID" value="NZ_JACIDW010000012.1"/>
</dbReference>
<dbReference type="Proteomes" id="UP000582090">
    <property type="component" value="Unassembled WGS sequence"/>
</dbReference>
<protein>
    <recommendedName>
        <fullName evidence="3">DUF2934 domain-containing protein</fullName>
    </recommendedName>
</protein>
<gene>
    <name evidence="1" type="ORF">GGQ67_003546</name>
</gene>
<proteinExistence type="predicted"/>
<evidence type="ECO:0008006" key="3">
    <source>
        <dbReference type="Google" id="ProtNLM"/>
    </source>
</evidence>
<evidence type="ECO:0000313" key="2">
    <source>
        <dbReference type="Proteomes" id="UP000582090"/>
    </source>
</evidence>
<dbReference type="Pfam" id="PF11154">
    <property type="entry name" value="DUF2934"/>
    <property type="match status" value="1"/>
</dbReference>
<name>A0A7W6CRH4_9HYPH</name>
<dbReference type="InterPro" id="IPR021327">
    <property type="entry name" value="DUF2934"/>
</dbReference>
<accession>A0A7W6CRH4</accession>
<organism evidence="1 2">
    <name type="scientific">Rhizobium metallidurans</name>
    <dbReference type="NCBI Taxonomy" id="1265931"/>
    <lineage>
        <taxon>Bacteria</taxon>
        <taxon>Pseudomonadati</taxon>
        <taxon>Pseudomonadota</taxon>
        <taxon>Alphaproteobacteria</taxon>
        <taxon>Hyphomicrobiales</taxon>
        <taxon>Rhizobiaceae</taxon>
        <taxon>Rhizobium/Agrobacterium group</taxon>
        <taxon>Rhizobium</taxon>
    </lineage>
</organism>
<dbReference type="EMBL" id="JACIDW010000012">
    <property type="protein sequence ID" value="MBB3965867.1"/>
    <property type="molecule type" value="Genomic_DNA"/>
</dbReference>